<dbReference type="STRING" id="913774.A0A0C3HKM4"/>
<organism evidence="2 3">
    <name type="scientific">Oidiodendron maius (strain Zn)</name>
    <dbReference type="NCBI Taxonomy" id="913774"/>
    <lineage>
        <taxon>Eukaryota</taxon>
        <taxon>Fungi</taxon>
        <taxon>Dikarya</taxon>
        <taxon>Ascomycota</taxon>
        <taxon>Pezizomycotina</taxon>
        <taxon>Leotiomycetes</taxon>
        <taxon>Leotiomycetes incertae sedis</taxon>
        <taxon>Myxotrichaceae</taxon>
        <taxon>Oidiodendron</taxon>
    </lineage>
</organism>
<dbReference type="EMBL" id="KN832874">
    <property type="protein sequence ID" value="KIN02892.1"/>
    <property type="molecule type" value="Genomic_DNA"/>
</dbReference>
<dbReference type="AlphaFoldDB" id="A0A0C3HKM4"/>
<dbReference type="InterPro" id="IPR053209">
    <property type="entry name" value="Gramillin-biosynth_MTr"/>
</dbReference>
<protein>
    <recommendedName>
        <fullName evidence="1">SET domain-containing protein</fullName>
    </recommendedName>
</protein>
<dbReference type="InterPro" id="IPR019734">
    <property type="entry name" value="TPR_rpt"/>
</dbReference>
<dbReference type="Proteomes" id="UP000054321">
    <property type="component" value="Unassembled WGS sequence"/>
</dbReference>
<dbReference type="PANTHER" id="PTHR47643:SF2">
    <property type="entry name" value="TPR DOMAIN PROTEIN (AFU_ORTHOLOGUE AFUA_5G12710)"/>
    <property type="match status" value="1"/>
</dbReference>
<evidence type="ECO:0000313" key="3">
    <source>
        <dbReference type="Proteomes" id="UP000054321"/>
    </source>
</evidence>
<proteinExistence type="predicted"/>
<reference evidence="3" key="2">
    <citation type="submission" date="2015-01" db="EMBL/GenBank/DDBJ databases">
        <title>Evolutionary Origins and Diversification of the Mycorrhizal Mutualists.</title>
        <authorList>
            <consortium name="DOE Joint Genome Institute"/>
            <consortium name="Mycorrhizal Genomics Consortium"/>
            <person name="Kohler A."/>
            <person name="Kuo A."/>
            <person name="Nagy L.G."/>
            <person name="Floudas D."/>
            <person name="Copeland A."/>
            <person name="Barry K.W."/>
            <person name="Cichocki N."/>
            <person name="Veneault-Fourrey C."/>
            <person name="LaButti K."/>
            <person name="Lindquist E.A."/>
            <person name="Lipzen A."/>
            <person name="Lundell T."/>
            <person name="Morin E."/>
            <person name="Murat C."/>
            <person name="Riley R."/>
            <person name="Ohm R."/>
            <person name="Sun H."/>
            <person name="Tunlid A."/>
            <person name="Henrissat B."/>
            <person name="Grigoriev I.V."/>
            <person name="Hibbett D.S."/>
            <person name="Martin F."/>
        </authorList>
    </citation>
    <scope>NUCLEOTIDE SEQUENCE [LARGE SCALE GENOMIC DNA]</scope>
    <source>
        <strain evidence="3">Zn</strain>
    </source>
</reference>
<evidence type="ECO:0000313" key="2">
    <source>
        <dbReference type="EMBL" id="KIN02892.1"/>
    </source>
</evidence>
<dbReference type="InterPro" id="IPR001214">
    <property type="entry name" value="SET_dom"/>
</dbReference>
<accession>A0A0C3HKM4</accession>
<dbReference type="InParanoid" id="A0A0C3HKM4"/>
<gene>
    <name evidence="2" type="ORF">OIDMADRAFT_40685</name>
</gene>
<dbReference type="SMART" id="SM00028">
    <property type="entry name" value="TPR"/>
    <property type="match status" value="3"/>
</dbReference>
<dbReference type="HOGENOM" id="CLU_009043_2_0_1"/>
<sequence length="743" mass="84379">MDTHDVSDVPQYLEVLLKQKRRLQNAKSQQGKHPRTRKTRDEVIEQFNIKLMMNVMRGVSHDDNTIKSSFIPPAYLPCHNPFDLLTKILIKDLLLETHHRGTYLLLRSVTGADRINALMAIMEDEYQDVIMIQLYHQRNDNEHGEEEILREGSVLAIKEPYFKLMSDGNYGLRADHLSDIIFLSAYDERVPKSWQQSGGQHDDTAVGWKIAGNNYFNVSKYHAAIQSYTKGLTFSSTEDEADVLRRNRSLAFIKTKQFDAALRDLEYPSSTIKPVEKALYRRAQALYSLRKYPECCEVLKILRIEYPNNTEVEHEFNRAADRIKELETGTYPFKKLHRQALKLQPPQLDHATYVGPLRIKGSGSRGRGLFTTEAVRAGDLLLCEKAFAYAFAEEGSNNVALLINVETDSMTMGAQAELLQLIVQKLYRNPSLAPIINNLHHGSYKPANVSEIDGGLVVDTFLIERIISLNCFGCPRLSQKSHLQSQLRAGIYDKQTKNEHHSCGVWPIASYINHSCFSNARRAFIGDIMTVRATQDLAADTEITFWYKSPADESYAERQKGFGHWGFKCDCIMCQDTQSTNQSAFSERSKLRAKGLKYYDPIRGITDTTKFEIIVQKMEDTYTRPASEVPRLSMWDPLLALAKSYMGNGQLVEAINSALKALESLGHVIEGGSMPRASGKPVLIKKWGLMHNCIVDCWMLLSNAYALVALELKDIAEQYARISYKICVGEDETFNETYKVPKP</sequence>
<evidence type="ECO:0000259" key="1">
    <source>
        <dbReference type="PROSITE" id="PS50280"/>
    </source>
</evidence>
<dbReference type="PROSITE" id="PS50280">
    <property type="entry name" value="SET"/>
    <property type="match status" value="1"/>
</dbReference>
<dbReference type="SUPFAM" id="SSF48452">
    <property type="entry name" value="TPR-like"/>
    <property type="match status" value="1"/>
</dbReference>
<keyword evidence="3" id="KW-1185">Reference proteome</keyword>
<dbReference type="PANTHER" id="PTHR47643">
    <property type="entry name" value="TPR DOMAIN PROTEIN (AFU_ORTHOLOGUE AFUA_5G12710)"/>
    <property type="match status" value="1"/>
</dbReference>
<dbReference type="InterPro" id="IPR011990">
    <property type="entry name" value="TPR-like_helical_dom_sf"/>
</dbReference>
<dbReference type="SUPFAM" id="SSF82199">
    <property type="entry name" value="SET domain"/>
    <property type="match status" value="1"/>
</dbReference>
<feature type="domain" description="SET" evidence="1">
    <location>
        <begin position="355"/>
        <end position="548"/>
    </location>
</feature>
<dbReference type="OrthoDB" id="438641at2759"/>
<dbReference type="Gene3D" id="1.25.40.10">
    <property type="entry name" value="Tetratricopeptide repeat domain"/>
    <property type="match status" value="1"/>
</dbReference>
<dbReference type="Pfam" id="PF00856">
    <property type="entry name" value="SET"/>
    <property type="match status" value="1"/>
</dbReference>
<reference evidence="2 3" key="1">
    <citation type="submission" date="2014-04" db="EMBL/GenBank/DDBJ databases">
        <authorList>
            <consortium name="DOE Joint Genome Institute"/>
            <person name="Kuo A."/>
            <person name="Martino E."/>
            <person name="Perotto S."/>
            <person name="Kohler A."/>
            <person name="Nagy L.G."/>
            <person name="Floudas D."/>
            <person name="Copeland A."/>
            <person name="Barry K.W."/>
            <person name="Cichocki N."/>
            <person name="Veneault-Fourrey C."/>
            <person name="LaButti K."/>
            <person name="Lindquist E.A."/>
            <person name="Lipzen A."/>
            <person name="Lundell T."/>
            <person name="Morin E."/>
            <person name="Murat C."/>
            <person name="Sun H."/>
            <person name="Tunlid A."/>
            <person name="Henrissat B."/>
            <person name="Grigoriev I.V."/>
            <person name="Hibbett D.S."/>
            <person name="Martin F."/>
            <person name="Nordberg H.P."/>
            <person name="Cantor M.N."/>
            <person name="Hua S.X."/>
        </authorList>
    </citation>
    <scope>NUCLEOTIDE SEQUENCE [LARGE SCALE GENOMIC DNA]</scope>
    <source>
        <strain evidence="2 3">Zn</strain>
    </source>
</reference>
<dbReference type="Gene3D" id="2.170.270.10">
    <property type="entry name" value="SET domain"/>
    <property type="match status" value="1"/>
</dbReference>
<dbReference type="InterPro" id="IPR046341">
    <property type="entry name" value="SET_dom_sf"/>
</dbReference>
<dbReference type="SMART" id="SM00317">
    <property type="entry name" value="SET"/>
    <property type="match status" value="1"/>
</dbReference>
<name>A0A0C3HKM4_OIDMZ</name>